<evidence type="ECO:0000313" key="2">
    <source>
        <dbReference type="EMBL" id="KAK3250754.1"/>
    </source>
</evidence>
<feature type="compositionally biased region" description="Acidic residues" evidence="1">
    <location>
        <begin position="1"/>
        <end position="13"/>
    </location>
</feature>
<keyword evidence="3" id="KW-1185">Reference proteome</keyword>
<protein>
    <submittedName>
        <fullName evidence="2">Uncharacterized protein</fullName>
    </submittedName>
</protein>
<dbReference type="Proteomes" id="UP001190700">
    <property type="component" value="Unassembled WGS sequence"/>
</dbReference>
<sequence length="99" mass="11432">MHTEETNPEEDVVAEPRQGHQVRMEEDIKYSYDGEGKIVGSMKKEKLQQLYNRPAKYKAVSSRYDHLTEDYACQECAAEILLGICENQYTSTGPPFYCF</sequence>
<feature type="region of interest" description="Disordered" evidence="1">
    <location>
        <begin position="1"/>
        <end position="20"/>
    </location>
</feature>
<accession>A0AAE0CA99</accession>
<proteinExistence type="predicted"/>
<gene>
    <name evidence="2" type="ORF">CYMTET_39879</name>
</gene>
<evidence type="ECO:0000256" key="1">
    <source>
        <dbReference type="SAM" id="MobiDB-lite"/>
    </source>
</evidence>
<dbReference type="EMBL" id="LGRX02026518">
    <property type="protein sequence ID" value="KAK3250754.1"/>
    <property type="molecule type" value="Genomic_DNA"/>
</dbReference>
<name>A0AAE0CA99_9CHLO</name>
<reference evidence="2 3" key="1">
    <citation type="journal article" date="2015" name="Genome Biol. Evol.">
        <title>Comparative Genomics of a Bacterivorous Green Alga Reveals Evolutionary Causalities and Consequences of Phago-Mixotrophic Mode of Nutrition.</title>
        <authorList>
            <person name="Burns J.A."/>
            <person name="Paasch A."/>
            <person name="Narechania A."/>
            <person name="Kim E."/>
        </authorList>
    </citation>
    <scope>NUCLEOTIDE SEQUENCE [LARGE SCALE GENOMIC DNA]</scope>
    <source>
        <strain evidence="2 3">PLY_AMNH</strain>
    </source>
</reference>
<evidence type="ECO:0000313" key="3">
    <source>
        <dbReference type="Proteomes" id="UP001190700"/>
    </source>
</evidence>
<dbReference type="AlphaFoldDB" id="A0AAE0CA99"/>
<comment type="caution">
    <text evidence="2">The sequence shown here is derived from an EMBL/GenBank/DDBJ whole genome shotgun (WGS) entry which is preliminary data.</text>
</comment>
<organism evidence="2 3">
    <name type="scientific">Cymbomonas tetramitiformis</name>
    <dbReference type="NCBI Taxonomy" id="36881"/>
    <lineage>
        <taxon>Eukaryota</taxon>
        <taxon>Viridiplantae</taxon>
        <taxon>Chlorophyta</taxon>
        <taxon>Pyramimonadophyceae</taxon>
        <taxon>Pyramimonadales</taxon>
        <taxon>Pyramimonadaceae</taxon>
        <taxon>Cymbomonas</taxon>
    </lineage>
</organism>